<feature type="region of interest" description="Disordered" evidence="1">
    <location>
        <begin position="56"/>
        <end position="129"/>
    </location>
</feature>
<reference evidence="2 3" key="2">
    <citation type="journal article" date="2017" name="Syst. Appl. Microbiol.">
        <title>Soybeans inoculated with root zone soils of Canadian native legumes harbour diverse and novel Bradyrhizobium spp. that possess agricultural potential.</title>
        <authorList>
            <person name="Bromfield E.S.P."/>
            <person name="Cloutier S."/>
            <person name="Tambong J.T."/>
            <person name="Tran Thi T.V."/>
        </authorList>
    </citation>
    <scope>NUCLEOTIDE SEQUENCE [LARGE SCALE GENOMIC DNA]</scope>
    <source>
        <strain evidence="2 3">OO99</strain>
    </source>
</reference>
<organism evidence="2 3">
    <name type="scientific">Bradyrhizobium ottawaense</name>
    <dbReference type="NCBI Taxonomy" id="931866"/>
    <lineage>
        <taxon>Bacteria</taxon>
        <taxon>Pseudomonadati</taxon>
        <taxon>Pseudomonadota</taxon>
        <taxon>Alphaproteobacteria</taxon>
        <taxon>Hyphomicrobiales</taxon>
        <taxon>Nitrobacteraceae</taxon>
        <taxon>Bradyrhizobium</taxon>
    </lineage>
</organism>
<evidence type="ECO:0000256" key="1">
    <source>
        <dbReference type="SAM" id="MobiDB-lite"/>
    </source>
</evidence>
<dbReference type="Proteomes" id="UP000215703">
    <property type="component" value="Chromosome"/>
</dbReference>
<name>A0A2U8P1S4_9BRAD</name>
<proteinExistence type="predicted"/>
<sequence length="318" mass="34568">MSGREKHTSKIAAIIDSLDEIDSNSAPGSSLPAKDDLEATCRFRFGCRAARKASPYRCSGTRGGHTHYARKRTLRGENRSRFPNRSAAEQSGLDKNGCRGCARRLPGASQQDPISLRSANSPNNGNELTGPARRIVTIARRTGLNRRSEKHALRPAPFNPSCGYWSERYRAAHAHRNPSPFAEAALAPASAAAPPRCLANAPIVDLERHDVAVTSGERQTAIARPGRLCSAYRSGTRLLRFRSGCRLPANRVASARVLSCSKAPVSKPLGWSCCANSRSKNAWHMVCATSEVTIYKSKFVRTPCSELEVSCRHSTSQA</sequence>
<feature type="compositionally biased region" description="Basic residues" evidence="1">
    <location>
        <begin position="64"/>
        <end position="73"/>
    </location>
</feature>
<accession>A0A2U8P1S4</accession>
<feature type="compositionally biased region" description="Polar residues" evidence="1">
    <location>
        <begin position="108"/>
        <end position="127"/>
    </location>
</feature>
<dbReference type="EMBL" id="CP029425">
    <property type="protein sequence ID" value="AWL91617.1"/>
    <property type="molecule type" value="Genomic_DNA"/>
</dbReference>
<evidence type="ECO:0000313" key="3">
    <source>
        <dbReference type="Proteomes" id="UP000215703"/>
    </source>
</evidence>
<protein>
    <submittedName>
        <fullName evidence="2">Uncharacterized protein</fullName>
    </submittedName>
</protein>
<reference evidence="2 3" key="1">
    <citation type="journal article" date="2014" name="Int. J. Syst. Evol. Microbiol.">
        <title>Bradyrhizobium ottawaense sp. nov., a symbiotic nitrogen fixing bacterium from root nodules of soybeans in Canada.</title>
        <authorList>
            <person name="Yu X."/>
            <person name="Cloutier S."/>
            <person name="Tambong J.T."/>
            <person name="Bromfield E.S."/>
        </authorList>
    </citation>
    <scope>NUCLEOTIDE SEQUENCE [LARGE SCALE GENOMIC DNA]</scope>
    <source>
        <strain evidence="2 3">OO99</strain>
    </source>
</reference>
<gene>
    <name evidence="2" type="ORF">CIT37_04685</name>
</gene>
<evidence type="ECO:0000313" key="2">
    <source>
        <dbReference type="EMBL" id="AWL91617.1"/>
    </source>
</evidence>
<dbReference type="AlphaFoldDB" id="A0A2U8P1S4"/>